<sequence>KFKQSKVKHNQKENKSKRQIRRAQYARTQINYKRNRQQAINSILSKQWRELDDRGPPLEHVLPFWQKLLEKSSEHDTRQPEPVSGPIWELVEPIVAEEVRLVRKSMPTSAPGPDGIRHKDFMAVQPQILADNFNLWLLTGYQPKSCRLGRTILIPKEPGTRDPAKHRPITINSLLIRCFHKILSNRIMKLIPLSPQQKAFRPGDGIAEHIWNLRHILNQHKLEKKELNLAFLDVRKAFDSVNHSTLLLAAGRLGVPPPLLKYIENLYEGSSTTIIANGERSPRIRVRRGIKQGDPLSIPLFLGVMDWAMSNLNPNVGSSIGGKSINCMAFADDLVLISRTQIGLQTNLDTISYNLNQSGMTLNSEKCATLRLAVDGKSKKWWIDHRPFLRVEGAKCGAMDIEGTYKYLGVRVGAGDTRAECKEKLMSDLKETTEAPLKPQQRIFILRNYILPRSLHILTFTNTTARLLKQLDSAIRIHVRRWLKLPKDTPLGYLYSDYKDGGLGVPRLLSRVPLLRIRRMAKYNTSEDPTTVALRSCHTFTSAAVKWAMPPKISNVVISDKRKERDFHRSELATSIDGSGLSCANTTPRAHQWVVNGTGLLSGKNYIGAINARGNLLHTASRAARGRPQRTTDCDSCHRVETLSHILQSCPRTHGPRIRRHDKVTKVIAEAAGKKGWKTIAEPRIPTPEGIRKPDLILYQHGRAIVMDTTIVSDSADLSMSHQHKVIYYQNECIRSWVQEATGATEVTWSSFSANWRGCIADESRDLLLHDSTSQKTAA</sequence>
<dbReference type="AlphaFoldDB" id="Q76IN9"/>
<feature type="region of interest" description="Disordered" evidence="1">
    <location>
        <begin position="1"/>
        <end position="21"/>
    </location>
</feature>
<evidence type="ECO:0000313" key="3">
    <source>
        <dbReference type="EMBL" id="BAC82591.1"/>
    </source>
</evidence>
<keyword evidence="3" id="KW-0808">Transferase</keyword>
<dbReference type="EMBL" id="AB097123">
    <property type="protein sequence ID" value="BAC82591.1"/>
    <property type="molecule type" value="Genomic_DNA"/>
</dbReference>
<dbReference type="PANTHER" id="PTHR19446">
    <property type="entry name" value="REVERSE TRANSCRIPTASES"/>
    <property type="match status" value="1"/>
</dbReference>
<organism evidence="3">
    <name type="scientific">Ciona intestinalis</name>
    <name type="common">Transparent sea squirt</name>
    <name type="synonym">Ascidia intestinalis</name>
    <dbReference type="NCBI Taxonomy" id="7719"/>
    <lineage>
        <taxon>Eukaryota</taxon>
        <taxon>Metazoa</taxon>
        <taxon>Chordata</taxon>
        <taxon>Tunicata</taxon>
        <taxon>Ascidiacea</taxon>
        <taxon>Phlebobranchia</taxon>
        <taxon>Cionidae</taxon>
        <taxon>Ciona</taxon>
    </lineage>
</organism>
<proteinExistence type="predicted"/>
<feature type="non-terminal residue" evidence="3">
    <location>
        <position position="779"/>
    </location>
</feature>
<keyword evidence="3" id="KW-0548">Nucleotidyltransferase</keyword>
<dbReference type="CDD" id="cd01650">
    <property type="entry name" value="RT_nLTR_like"/>
    <property type="match status" value="1"/>
</dbReference>
<feature type="domain" description="Reverse transcriptase" evidence="2">
    <location>
        <begin position="135"/>
        <end position="412"/>
    </location>
</feature>
<accession>Q76IN9</accession>
<evidence type="ECO:0000259" key="2">
    <source>
        <dbReference type="PROSITE" id="PS50878"/>
    </source>
</evidence>
<reference evidence="3" key="1">
    <citation type="journal article" date="2004" name="Mol. Biol. Evol.">
        <title>Cross-genome screening of novel sequence-specific non-LTR retrotransposons: various multicopy RNA genes and microsatellites are selected as targets.</title>
        <authorList>
            <person name="Kojima K.K."/>
            <person name="Fujiwara H."/>
        </authorList>
    </citation>
    <scope>NUCLEOTIDE SEQUENCE</scope>
</reference>
<name>Q76IN9_CIOIN</name>
<gene>
    <name evidence="3" type="primary">rt</name>
</gene>
<dbReference type="InterPro" id="IPR043502">
    <property type="entry name" value="DNA/RNA_pol_sf"/>
</dbReference>
<dbReference type="PROSITE" id="PS50878">
    <property type="entry name" value="RT_POL"/>
    <property type="match status" value="1"/>
</dbReference>
<keyword evidence="3" id="KW-0695">RNA-directed DNA polymerase</keyword>
<feature type="non-terminal residue" evidence="3">
    <location>
        <position position="1"/>
    </location>
</feature>
<dbReference type="GO" id="GO:0003964">
    <property type="term" value="F:RNA-directed DNA polymerase activity"/>
    <property type="evidence" value="ECO:0007669"/>
    <property type="project" value="UniProtKB-KW"/>
</dbReference>
<dbReference type="InterPro" id="IPR000477">
    <property type="entry name" value="RT_dom"/>
</dbReference>
<dbReference type="SUPFAM" id="SSF56672">
    <property type="entry name" value="DNA/RNA polymerases"/>
    <property type="match status" value="1"/>
</dbReference>
<evidence type="ECO:0000256" key="1">
    <source>
        <dbReference type="SAM" id="MobiDB-lite"/>
    </source>
</evidence>
<dbReference type="Pfam" id="PF00078">
    <property type="entry name" value="RVT_1"/>
    <property type="match status" value="1"/>
</dbReference>
<protein>
    <submittedName>
        <fullName evidence="3">Reverse transcriptase</fullName>
    </submittedName>
</protein>